<sequence length="75" mass="9084">MKSFLVHLGDMLIYFSNFQRKNQARHHCVPHVLFNKNNIQLSKVHRIISCLKEAKYHRHLTLEMADLHWCLMIRE</sequence>
<reference evidence="1" key="2">
    <citation type="journal article" date="2015" name="Data Brief">
        <title>Shoot transcriptome of the giant reed, Arundo donax.</title>
        <authorList>
            <person name="Barrero R.A."/>
            <person name="Guerrero F.D."/>
            <person name="Moolhuijzen P."/>
            <person name="Goolsby J.A."/>
            <person name="Tidwell J."/>
            <person name="Bellgard S.E."/>
            <person name="Bellgard M.I."/>
        </authorList>
    </citation>
    <scope>NUCLEOTIDE SEQUENCE</scope>
    <source>
        <tissue evidence="1">Shoot tissue taken approximately 20 cm above the soil surface</tissue>
    </source>
</reference>
<dbReference type="AlphaFoldDB" id="A0A0A9DY35"/>
<reference evidence="1" key="1">
    <citation type="submission" date="2014-09" db="EMBL/GenBank/DDBJ databases">
        <authorList>
            <person name="Magalhaes I.L.F."/>
            <person name="Oliveira U."/>
            <person name="Santos F.R."/>
            <person name="Vidigal T.H.D.A."/>
            <person name="Brescovit A.D."/>
            <person name="Santos A.J."/>
        </authorList>
    </citation>
    <scope>NUCLEOTIDE SEQUENCE</scope>
    <source>
        <tissue evidence="1">Shoot tissue taken approximately 20 cm above the soil surface</tissue>
    </source>
</reference>
<evidence type="ECO:0000313" key="1">
    <source>
        <dbReference type="EMBL" id="JAD90585.1"/>
    </source>
</evidence>
<accession>A0A0A9DY35</accession>
<dbReference type="EMBL" id="GBRH01207310">
    <property type="protein sequence ID" value="JAD90585.1"/>
    <property type="molecule type" value="Transcribed_RNA"/>
</dbReference>
<protein>
    <submittedName>
        <fullName evidence="1">Uncharacterized protein</fullName>
    </submittedName>
</protein>
<proteinExistence type="predicted"/>
<name>A0A0A9DY35_ARUDO</name>
<organism evidence="1">
    <name type="scientific">Arundo donax</name>
    <name type="common">Giant reed</name>
    <name type="synonym">Donax arundinaceus</name>
    <dbReference type="NCBI Taxonomy" id="35708"/>
    <lineage>
        <taxon>Eukaryota</taxon>
        <taxon>Viridiplantae</taxon>
        <taxon>Streptophyta</taxon>
        <taxon>Embryophyta</taxon>
        <taxon>Tracheophyta</taxon>
        <taxon>Spermatophyta</taxon>
        <taxon>Magnoliopsida</taxon>
        <taxon>Liliopsida</taxon>
        <taxon>Poales</taxon>
        <taxon>Poaceae</taxon>
        <taxon>PACMAD clade</taxon>
        <taxon>Arundinoideae</taxon>
        <taxon>Arundineae</taxon>
        <taxon>Arundo</taxon>
    </lineage>
</organism>